<organism evidence="1">
    <name type="scientific">bioreactor metagenome</name>
    <dbReference type="NCBI Taxonomy" id="1076179"/>
    <lineage>
        <taxon>unclassified sequences</taxon>
        <taxon>metagenomes</taxon>
        <taxon>ecological metagenomes</taxon>
    </lineage>
</organism>
<accession>A0A645F4E6</accession>
<dbReference type="AlphaFoldDB" id="A0A645F4E6"/>
<name>A0A645F4E6_9ZZZZ</name>
<protein>
    <submittedName>
        <fullName evidence="1">Uncharacterized protein</fullName>
    </submittedName>
</protein>
<comment type="caution">
    <text evidence="1">The sequence shown here is derived from an EMBL/GenBank/DDBJ whole genome shotgun (WGS) entry which is preliminary data.</text>
</comment>
<proteinExistence type="predicted"/>
<reference evidence="1" key="1">
    <citation type="submission" date="2019-08" db="EMBL/GenBank/DDBJ databases">
        <authorList>
            <person name="Kucharzyk K."/>
            <person name="Murdoch R.W."/>
            <person name="Higgins S."/>
            <person name="Loffler F."/>
        </authorList>
    </citation>
    <scope>NUCLEOTIDE SEQUENCE</scope>
</reference>
<dbReference type="EMBL" id="VSSQ01053450">
    <property type="protein sequence ID" value="MPN07484.1"/>
    <property type="molecule type" value="Genomic_DNA"/>
</dbReference>
<sequence length="67" mass="7470">MSFGSVNGVYKTEWMSTLVIDCYVSFNAVLQYCFNSFYVAEKYINGHIIEGNPGTSINPRPPLTQGV</sequence>
<evidence type="ECO:0000313" key="1">
    <source>
        <dbReference type="EMBL" id="MPN07484.1"/>
    </source>
</evidence>
<gene>
    <name evidence="1" type="ORF">SDC9_154754</name>
</gene>